<dbReference type="Gene3D" id="3.90.930.1">
    <property type="match status" value="1"/>
</dbReference>
<evidence type="ECO:0000313" key="2">
    <source>
        <dbReference type="EMBL" id="TXD86624.1"/>
    </source>
</evidence>
<protein>
    <submittedName>
        <fullName evidence="2">Uncharacterized protein</fullName>
    </submittedName>
</protein>
<dbReference type="AlphaFoldDB" id="A0A5C6ZAT7"/>
<dbReference type="EMBL" id="VORO01000046">
    <property type="protein sequence ID" value="TXD86624.1"/>
    <property type="molecule type" value="Genomic_DNA"/>
</dbReference>
<proteinExistence type="predicted"/>
<keyword evidence="1" id="KW-0732">Signal</keyword>
<dbReference type="Pfam" id="PF07661">
    <property type="entry name" value="MORN_2"/>
    <property type="match status" value="3"/>
</dbReference>
<dbReference type="SUPFAM" id="SSF82185">
    <property type="entry name" value="Histone H3 K4-specific methyltransferase SET7/9 N-terminal domain"/>
    <property type="match status" value="1"/>
</dbReference>
<evidence type="ECO:0000256" key="1">
    <source>
        <dbReference type="SAM" id="SignalP"/>
    </source>
</evidence>
<dbReference type="InterPro" id="IPR011042">
    <property type="entry name" value="6-blade_b-propeller_TolB-like"/>
</dbReference>
<dbReference type="InterPro" id="IPR011652">
    <property type="entry name" value="MORN_2"/>
</dbReference>
<gene>
    <name evidence="2" type="ORF">ESY86_19715</name>
</gene>
<accession>A0A5C6ZAT7</accession>
<dbReference type="Proteomes" id="UP000321578">
    <property type="component" value="Unassembled WGS sequence"/>
</dbReference>
<organism evidence="2 3">
    <name type="scientific">Subsaximicrobium wynnwilliamsii</name>
    <dbReference type="NCBI Taxonomy" id="291179"/>
    <lineage>
        <taxon>Bacteria</taxon>
        <taxon>Pseudomonadati</taxon>
        <taxon>Bacteroidota</taxon>
        <taxon>Flavobacteriia</taxon>
        <taxon>Flavobacteriales</taxon>
        <taxon>Flavobacteriaceae</taxon>
        <taxon>Subsaximicrobium</taxon>
    </lineage>
</organism>
<feature type="signal peptide" evidence="1">
    <location>
        <begin position="1"/>
        <end position="22"/>
    </location>
</feature>
<dbReference type="SUPFAM" id="SSF82171">
    <property type="entry name" value="DPP6 N-terminal domain-like"/>
    <property type="match status" value="1"/>
</dbReference>
<evidence type="ECO:0000313" key="3">
    <source>
        <dbReference type="Proteomes" id="UP000321578"/>
    </source>
</evidence>
<reference evidence="2 3" key="1">
    <citation type="submission" date="2019-08" db="EMBL/GenBank/DDBJ databases">
        <title>Genomes of Subsaximicrobium wynnwilliamsii strains.</title>
        <authorList>
            <person name="Bowman J.P."/>
        </authorList>
    </citation>
    <scope>NUCLEOTIDE SEQUENCE [LARGE SCALE GENOMIC DNA]</scope>
    <source>
        <strain evidence="2 3">2-80-2</strain>
    </source>
</reference>
<dbReference type="RefSeq" id="WP_147088433.1">
    <property type="nucleotide sequence ID" value="NZ_VORM01000045.1"/>
</dbReference>
<keyword evidence="3" id="KW-1185">Reference proteome</keyword>
<sequence>MTSNIRPFIFLFLLVFTISAEAQIQTALPISKESETDIRSYSGIISEQYANGSPSLWKTLKNGKAEGLWLEWYLDGTLRYRANWKNSMGEGKWEYFHPNGKLRSESFYMEDRAFGISRSYYENGQLQSDVTYANDEKVGVEYVYKTDGTLQDRRRYENGIEVIDQAQLFEQGKISTNQNNEWGINFTPDGNTAYFTRRDVTTNQKRIYVTTKNEKGWSEPKIAPFSASEDESAFINSQGTKLFFASCRPLLNNNSSKNTDMNIWVMNKQGNEWSIPQPLSDTINKLMKADNVWPENYEAGPITDKEGNLYYWTKGAYSKATNLFYAELKSDGTFEKPTELIEPSDNTFFDSAPCLSSDGNLLFFASDNRPNSWGTDLFYSKKVNGKWSKPKNMSIAINSYSDDSFPSFSPDGKYFFFSSNRAGNKDTSGELTWDLYYIETRFLMLKN</sequence>
<name>A0A5C6ZAT7_9FLAO</name>
<feature type="chain" id="PRO_5022701633" evidence="1">
    <location>
        <begin position="23"/>
        <end position="447"/>
    </location>
</feature>
<dbReference type="InterPro" id="IPR011659">
    <property type="entry name" value="WD40"/>
</dbReference>
<dbReference type="Gene3D" id="2.120.10.30">
    <property type="entry name" value="TolB, C-terminal domain"/>
    <property type="match status" value="1"/>
</dbReference>
<dbReference type="Pfam" id="PF07676">
    <property type="entry name" value="PD40"/>
    <property type="match status" value="2"/>
</dbReference>
<comment type="caution">
    <text evidence="2">The sequence shown here is derived from an EMBL/GenBank/DDBJ whole genome shotgun (WGS) entry which is preliminary data.</text>
</comment>
<dbReference type="OrthoDB" id="9809364at2"/>